<accession>A0A2P2NWQ3</accession>
<protein>
    <submittedName>
        <fullName evidence="1">Uncharacterized protein</fullName>
    </submittedName>
</protein>
<sequence length="49" mass="5397">MTAICLLLLPFLDVNPLVVEMLHRITPDSYNLLLEAGCSVVLVVPFSLL</sequence>
<evidence type="ECO:0000313" key="1">
    <source>
        <dbReference type="EMBL" id="MBX46771.1"/>
    </source>
</evidence>
<dbReference type="AlphaFoldDB" id="A0A2P2NWQ3"/>
<dbReference type="EMBL" id="GGEC01066287">
    <property type="protein sequence ID" value="MBX46771.1"/>
    <property type="molecule type" value="Transcribed_RNA"/>
</dbReference>
<name>A0A2P2NWQ3_RHIMU</name>
<organism evidence="1">
    <name type="scientific">Rhizophora mucronata</name>
    <name type="common">Asiatic mangrove</name>
    <dbReference type="NCBI Taxonomy" id="61149"/>
    <lineage>
        <taxon>Eukaryota</taxon>
        <taxon>Viridiplantae</taxon>
        <taxon>Streptophyta</taxon>
        <taxon>Embryophyta</taxon>
        <taxon>Tracheophyta</taxon>
        <taxon>Spermatophyta</taxon>
        <taxon>Magnoliopsida</taxon>
        <taxon>eudicotyledons</taxon>
        <taxon>Gunneridae</taxon>
        <taxon>Pentapetalae</taxon>
        <taxon>rosids</taxon>
        <taxon>fabids</taxon>
        <taxon>Malpighiales</taxon>
        <taxon>Rhizophoraceae</taxon>
        <taxon>Rhizophora</taxon>
    </lineage>
</organism>
<reference evidence="1" key="1">
    <citation type="submission" date="2018-02" db="EMBL/GenBank/DDBJ databases">
        <title>Rhizophora mucronata_Transcriptome.</title>
        <authorList>
            <person name="Meera S.P."/>
            <person name="Sreeshan A."/>
            <person name="Augustine A."/>
        </authorList>
    </citation>
    <scope>NUCLEOTIDE SEQUENCE</scope>
    <source>
        <tissue evidence="1">Leaf</tissue>
    </source>
</reference>
<proteinExistence type="predicted"/>